<evidence type="ECO:0008006" key="3">
    <source>
        <dbReference type="Google" id="ProtNLM"/>
    </source>
</evidence>
<dbReference type="OrthoDB" id="2156052at2759"/>
<dbReference type="GeneID" id="81351487"/>
<organism evidence="1 2">
    <name type="scientific">Penicillium argentinense</name>
    <dbReference type="NCBI Taxonomy" id="1131581"/>
    <lineage>
        <taxon>Eukaryota</taxon>
        <taxon>Fungi</taxon>
        <taxon>Dikarya</taxon>
        <taxon>Ascomycota</taxon>
        <taxon>Pezizomycotina</taxon>
        <taxon>Eurotiomycetes</taxon>
        <taxon>Eurotiomycetidae</taxon>
        <taxon>Eurotiales</taxon>
        <taxon>Aspergillaceae</taxon>
        <taxon>Penicillium</taxon>
    </lineage>
</organism>
<dbReference type="InterPro" id="IPR011009">
    <property type="entry name" value="Kinase-like_dom_sf"/>
</dbReference>
<accession>A0A9W9KM79</accession>
<dbReference type="SUPFAM" id="SSF56112">
    <property type="entry name" value="Protein kinase-like (PK-like)"/>
    <property type="match status" value="1"/>
</dbReference>
<evidence type="ECO:0000313" key="1">
    <source>
        <dbReference type="EMBL" id="KAJ5111959.1"/>
    </source>
</evidence>
<reference evidence="1" key="1">
    <citation type="submission" date="2022-11" db="EMBL/GenBank/DDBJ databases">
        <authorList>
            <person name="Petersen C."/>
        </authorList>
    </citation>
    <scope>NUCLEOTIDE SEQUENCE</scope>
    <source>
        <strain evidence="1">IBT 30761</strain>
    </source>
</reference>
<gene>
    <name evidence="1" type="ORF">N7532_000004</name>
</gene>
<proteinExistence type="predicted"/>
<comment type="caution">
    <text evidence="1">The sequence shown here is derived from an EMBL/GenBank/DDBJ whole genome shotgun (WGS) entry which is preliminary data.</text>
</comment>
<sequence length="451" mass="51147">METVETVKEMLARPLPALISPRGTSNPSDSRTIINVRLFHEWSRFGAEVRRILEELGLDQTILQIDDSKDKHYIVGNELGLTGRFCRHACDAVSRALATTDLSIRFGDRQAANLPVSDIPPDVVLLKGDNPRYLRPVMVIELKTFWTVNLDVDLDSPQWERIAPLQSHLGQVVCQMRDNNTRYGVLSTYEYTYFIRRENDSGAYEEDPKFEVRMHGTGAQASDRPSHLRRHSAYRPTGQGSVVDIPTFAVTSQTILFGDMEQVATNYVDVVKCIQTGDRKSIFEVIWDGQPAVAKCWVESEAQSYTNERVIYETLSEKSPRGYSFFADFYTAGLICCSSVFSTGNILVIQKVKGVPLHEKWNYLSEEKKEFVYHQVSQAIQALRGTGVLWADPGMHNVLYDDSDGHPTVTVVDFERIQLHEDEPLLYPTEMARIFGREAVKRRAMPRYPGG</sequence>
<evidence type="ECO:0000313" key="2">
    <source>
        <dbReference type="Proteomes" id="UP001149074"/>
    </source>
</evidence>
<protein>
    <recommendedName>
        <fullName evidence="3">Protein kinase domain-containing protein</fullName>
    </recommendedName>
</protein>
<keyword evidence="2" id="KW-1185">Reference proteome</keyword>
<dbReference type="RefSeq" id="XP_056479732.1">
    <property type="nucleotide sequence ID" value="XM_056612508.1"/>
</dbReference>
<dbReference type="EMBL" id="JAPQKI010000001">
    <property type="protein sequence ID" value="KAJ5111959.1"/>
    <property type="molecule type" value="Genomic_DNA"/>
</dbReference>
<name>A0A9W9KM79_9EURO</name>
<dbReference type="Proteomes" id="UP001149074">
    <property type="component" value="Unassembled WGS sequence"/>
</dbReference>
<dbReference type="AlphaFoldDB" id="A0A9W9KM79"/>
<reference evidence="1" key="2">
    <citation type="journal article" date="2023" name="IMA Fungus">
        <title>Comparative genomic study of the Penicillium genus elucidates a diverse pangenome and 15 lateral gene transfer events.</title>
        <authorList>
            <person name="Petersen C."/>
            <person name="Sorensen T."/>
            <person name="Nielsen M.R."/>
            <person name="Sondergaard T.E."/>
            <person name="Sorensen J.L."/>
            <person name="Fitzpatrick D.A."/>
            <person name="Frisvad J.C."/>
            <person name="Nielsen K.L."/>
        </authorList>
    </citation>
    <scope>NUCLEOTIDE SEQUENCE</scope>
    <source>
        <strain evidence="1">IBT 30761</strain>
    </source>
</reference>